<gene>
    <name evidence="1" type="primary">laaA_8</name>
    <name evidence="1" type="ORF">A0H81_12744</name>
</gene>
<sequence length="148" mass="17102">MGLWVQGTTKLLKLLPQDVQDMLKKHEADGTTDSQEYQDAMQVFYNKHVCSLNPWPELLLKSFSAVEEDDTVYHTMWGSNEFNITGTLRNWSIVDKVQNITSPTLLINAPDDEAQDEAMMPFFLGIRRVKWAHFAHSTHLSMYEEHES</sequence>
<dbReference type="OMA" id="WIAASAY"/>
<keyword evidence="2" id="KW-1185">Reference proteome</keyword>
<evidence type="ECO:0000313" key="1">
    <source>
        <dbReference type="EMBL" id="OBZ67515.1"/>
    </source>
</evidence>
<reference evidence="1 2" key="1">
    <citation type="submission" date="2016-03" db="EMBL/GenBank/DDBJ databases">
        <title>Whole genome sequencing of Grifola frondosa 9006-11.</title>
        <authorList>
            <person name="Min B."/>
            <person name="Park H."/>
            <person name="Kim J.-G."/>
            <person name="Cho H."/>
            <person name="Oh Y.-L."/>
            <person name="Kong W.-S."/>
            <person name="Choi I.-G."/>
        </authorList>
    </citation>
    <scope>NUCLEOTIDE SEQUENCE [LARGE SCALE GENOMIC DNA]</scope>
    <source>
        <strain evidence="1 2">9006-11</strain>
    </source>
</reference>
<evidence type="ECO:0000313" key="2">
    <source>
        <dbReference type="Proteomes" id="UP000092993"/>
    </source>
</evidence>
<dbReference type="AlphaFoldDB" id="A0A1C7LRP8"/>
<dbReference type="EMBL" id="LUGG01000024">
    <property type="protein sequence ID" value="OBZ67515.1"/>
    <property type="molecule type" value="Genomic_DNA"/>
</dbReference>
<accession>A0A1C7LRP8</accession>
<name>A0A1C7LRP8_GRIFR</name>
<dbReference type="Proteomes" id="UP000092993">
    <property type="component" value="Unassembled WGS sequence"/>
</dbReference>
<dbReference type="OrthoDB" id="190201at2759"/>
<dbReference type="SUPFAM" id="SSF53474">
    <property type="entry name" value="alpha/beta-Hydrolases"/>
    <property type="match status" value="1"/>
</dbReference>
<comment type="caution">
    <text evidence="1">The sequence shown here is derived from an EMBL/GenBank/DDBJ whole genome shotgun (WGS) entry which is preliminary data.</text>
</comment>
<protein>
    <submittedName>
        <fullName evidence="1">L-amino acid amidase</fullName>
    </submittedName>
</protein>
<proteinExistence type="predicted"/>
<dbReference type="Gene3D" id="3.40.50.1820">
    <property type="entry name" value="alpha/beta hydrolase"/>
    <property type="match status" value="1"/>
</dbReference>
<organism evidence="1 2">
    <name type="scientific">Grifola frondosa</name>
    <name type="common">Maitake</name>
    <name type="synonym">Polyporus frondosus</name>
    <dbReference type="NCBI Taxonomy" id="5627"/>
    <lineage>
        <taxon>Eukaryota</taxon>
        <taxon>Fungi</taxon>
        <taxon>Dikarya</taxon>
        <taxon>Basidiomycota</taxon>
        <taxon>Agaricomycotina</taxon>
        <taxon>Agaricomycetes</taxon>
        <taxon>Polyporales</taxon>
        <taxon>Grifolaceae</taxon>
        <taxon>Grifola</taxon>
    </lineage>
</organism>
<dbReference type="STRING" id="5627.A0A1C7LRP8"/>
<dbReference type="InterPro" id="IPR029058">
    <property type="entry name" value="AB_hydrolase_fold"/>
</dbReference>